<dbReference type="GO" id="GO:0005615">
    <property type="term" value="C:extracellular space"/>
    <property type="evidence" value="ECO:0007669"/>
    <property type="project" value="TreeGrafter"/>
</dbReference>
<dbReference type="GeneID" id="106670871"/>
<dbReference type="GO" id="GO:0007608">
    <property type="term" value="P:sensory perception of smell"/>
    <property type="evidence" value="ECO:0007669"/>
    <property type="project" value="TreeGrafter"/>
</dbReference>
<comment type="subcellular location">
    <subcellularLocation>
        <location evidence="1">Secreted</location>
    </subcellularLocation>
</comment>
<evidence type="ECO:0008006" key="8">
    <source>
        <dbReference type="Google" id="ProtNLM"/>
    </source>
</evidence>
<dbReference type="EnsemblMetazoa" id="XM_014401526.1">
    <property type="protein sequence ID" value="XP_014257012.1"/>
    <property type="gene ID" value="LOC106670871"/>
</dbReference>
<reference evidence="6" key="1">
    <citation type="submission" date="2022-01" db="UniProtKB">
        <authorList>
            <consortium name="EnsemblMetazoa"/>
        </authorList>
    </citation>
    <scope>IDENTIFICATION</scope>
</reference>
<evidence type="ECO:0000256" key="3">
    <source>
        <dbReference type="ARBA" id="ARBA00022525"/>
    </source>
</evidence>
<dbReference type="AlphaFoldDB" id="A0A8I6S4K8"/>
<evidence type="ECO:0000256" key="1">
    <source>
        <dbReference type="ARBA" id="ARBA00004613"/>
    </source>
</evidence>
<dbReference type="InterPro" id="IPR006170">
    <property type="entry name" value="PBP/GOBP"/>
</dbReference>
<evidence type="ECO:0000256" key="2">
    <source>
        <dbReference type="ARBA" id="ARBA00008098"/>
    </source>
</evidence>
<evidence type="ECO:0000256" key="5">
    <source>
        <dbReference type="SAM" id="SignalP"/>
    </source>
</evidence>
<accession>A0A8I6S4K8</accession>
<dbReference type="Pfam" id="PF01395">
    <property type="entry name" value="PBP_GOBP"/>
    <property type="match status" value="1"/>
</dbReference>
<evidence type="ECO:0000313" key="6">
    <source>
        <dbReference type="EnsemblMetazoa" id="XP_014257012.1"/>
    </source>
</evidence>
<dbReference type="Proteomes" id="UP000494040">
    <property type="component" value="Unassembled WGS sequence"/>
</dbReference>
<dbReference type="GO" id="GO:0005549">
    <property type="term" value="F:odorant binding"/>
    <property type="evidence" value="ECO:0007669"/>
    <property type="project" value="InterPro"/>
</dbReference>
<keyword evidence="7" id="KW-1185">Reference proteome</keyword>
<dbReference type="SUPFAM" id="SSF47565">
    <property type="entry name" value="Insect pheromone/odorant-binding proteins"/>
    <property type="match status" value="1"/>
</dbReference>
<protein>
    <recommendedName>
        <fullName evidence="8">Odorant binding protein</fullName>
    </recommendedName>
</protein>
<keyword evidence="4 5" id="KW-0732">Signal</keyword>
<dbReference type="PANTHER" id="PTHR11857">
    <property type="entry name" value="ODORANT BINDING PROTEIN-RELATED"/>
    <property type="match status" value="1"/>
</dbReference>
<name>A0A8I6S4K8_CIMLE</name>
<evidence type="ECO:0000256" key="4">
    <source>
        <dbReference type="ARBA" id="ARBA00022729"/>
    </source>
</evidence>
<dbReference type="FunFam" id="1.10.238.20:FF:000001">
    <property type="entry name" value="General odorant-binding protein lush"/>
    <property type="match status" value="1"/>
</dbReference>
<proteinExistence type="inferred from homology"/>
<dbReference type="OMA" id="KCVMETA"/>
<dbReference type="SMART" id="SM00708">
    <property type="entry name" value="PhBP"/>
    <property type="match status" value="1"/>
</dbReference>
<dbReference type="CDD" id="cd23992">
    <property type="entry name" value="PBP_GOBP"/>
    <property type="match status" value="1"/>
</dbReference>
<dbReference type="KEGG" id="clec:106670871"/>
<organism evidence="6 7">
    <name type="scientific">Cimex lectularius</name>
    <name type="common">Bed bug</name>
    <name type="synonym">Acanthia lectularia</name>
    <dbReference type="NCBI Taxonomy" id="79782"/>
    <lineage>
        <taxon>Eukaryota</taxon>
        <taxon>Metazoa</taxon>
        <taxon>Ecdysozoa</taxon>
        <taxon>Arthropoda</taxon>
        <taxon>Hexapoda</taxon>
        <taxon>Insecta</taxon>
        <taxon>Pterygota</taxon>
        <taxon>Neoptera</taxon>
        <taxon>Paraneoptera</taxon>
        <taxon>Hemiptera</taxon>
        <taxon>Heteroptera</taxon>
        <taxon>Panheteroptera</taxon>
        <taxon>Cimicomorpha</taxon>
        <taxon>Cimicidae</taxon>
        <taxon>Cimex</taxon>
    </lineage>
</organism>
<dbReference type="PANTHER" id="PTHR11857:SF43">
    <property type="entry name" value="GEO07291P1-RELATED"/>
    <property type="match status" value="1"/>
</dbReference>
<dbReference type="Gene3D" id="1.10.238.20">
    <property type="entry name" value="Pheromone/general odorant binding protein domain"/>
    <property type="match status" value="1"/>
</dbReference>
<dbReference type="InterPro" id="IPR036728">
    <property type="entry name" value="PBP_GOBP_sf"/>
</dbReference>
<keyword evidence="3" id="KW-0964">Secreted</keyword>
<feature type="signal peptide" evidence="5">
    <location>
        <begin position="1"/>
        <end position="17"/>
    </location>
</feature>
<dbReference type="OrthoDB" id="5978988at2759"/>
<feature type="chain" id="PRO_5035314416" description="Odorant binding protein" evidence="5">
    <location>
        <begin position="18"/>
        <end position="134"/>
    </location>
</feature>
<sequence length="134" mass="14365">MLTVLLVISAIAACAKGAAKIPEDMKEMAQALRDNCIEETGVDPSLLGPCENGNFADDPKLKCYFKCVFGQMGAITEDDELDADAFESILPPELSVLGKSIMACKDTKGSDGCDMAMKFNQCIYGKDPANFLVI</sequence>
<dbReference type="RefSeq" id="XP_014257012.1">
    <property type="nucleotide sequence ID" value="XM_014401526.1"/>
</dbReference>
<evidence type="ECO:0000313" key="7">
    <source>
        <dbReference type="Proteomes" id="UP000494040"/>
    </source>
</evidence>
<comment type="similarity">
    <text evidence="2">Belongs to the PBP/GOBP family.</text>
</comment>